<keyword evidence="1" id="KW-0805">Transcription regulation</keyword>
<dbReference type="Pfam" id="PF00440">
    <property type="entry name" value="TetR_N"/>
    <property type="match status" value="1"/>
</dbReference>
<feature type="DNA-binding region" description="H-T-H motif" evidence="4">
    <location>
        <begin position="30"/>
        <end position="49"/>
    </location>
</feature>
<dbReference type="Proteomes" id="UP000295063">
    <property type="component" value="Unassembled WGS sequence"/>
</dbReference>
<evidence type="ECO:0000256" key="4">
    <source>
        <dbReference type="PROSITE-ProRule" id="PRU00335"/>
    </source>
</evidence>
<evidence type="ECO:0000313" key="7">
    <source>
        <dbReference type="Proteomes" id="UP000295063"/>
    </source>
</evidence>
<dbReference type="SUPFAM" id="SSF46689">
    <property type="entry name" value="Homeodomain-like"/>
    <property type="match status" value="1"/>
</dbReference>
<comment type="caution">
    <text evidence="6">The sequence shown here is derived from an EMBL/GenBank/DDBJ whole genome shotgun (WGS) entry which is preliminary data.</text>
</comment>
<evidence type="ECO:0000256" key="1">
    <source>
        <dbReference type="ARBA" id="ARBA00023015"/>
    </source>
</evidence>
<organism evidence="6 7">
    <name type="scientific">Anaerospora hongkongensis</name>
    <dbReference type="NCBI Taxonomy" id="244830"/>
    <lineage>
        <taxon>Bacteria</taxon>
        <taxon>Bacillati</taxon>
        <taxon>Bacillota</taxon>
        <taxon>Negativicutes</taxon>
        <taxon>Selenomonadales</taxon>
        <taxon>Sporomusaceae</taxon>
        <taxon>Anaerospora</taxon>
    </lineage>
</organism>
<evidence type="ECO:0000256" key="2">
    <source>
        <dbReference type="ARBA" id="ARBA00023125"/>
    </source>
</evidence>
<dbReference type="OrthoDB" id="1679733at2"/>
<dbReference type="RefSeq" id="WP_132076125.1">
    <property type="nucleotide sequence ID" value="NZ_SLUI01000002.1"/>
</dbReference>
<dbReference type="PRINTS" id="PR00455">
    <property type="entry name" value="HTHTETR"/>
</dbReference>
<keyword evidence="7" id="KW-1185">Reference proteome</keyword>
<dbReference type="Gene3D" id="1.10.357.10">
    <property type="entry name" value="Tetracycline Repressor, domain 2"/>
    <property type="match status" value="1"/>
</dbReference>
<dbReference type="GO" id="GO:0003700">
    <property type="term" value="F:DNA-binding transcription factor activity"/>
    <property type="evidence" value="ECO:0007669"/>
    <property type="project" value="TreeGrafter"/>
</dbReference>
<gene>
    <name evidence="6" type="ORF">EV210_102422</name>
</gene>
<dbReference type="PANTHER" id="PTHR30055">
    <property type="entry name" value="HTH-TYPE TRANSCRIPTIONAL REGULATOR RUTR"/>
    <property type="match status" value="1"/>
</dbReference>
<protein>
    <submittedName>
        <fullName evidence="6">TetR family transcriptional regulator</fullName>
    </submittedName>
</protein>
<dbReference type="PROSITE" id="PS50977">
    <property type="entry name" value="HTH_TETR_2"/>
    <property type="match status" value="1"/>
</dbReference>
<keyword evidence="2 4" id="KW-0238">DNA-binding</keyword>
<evidence type="ECO:0000256" key="3">
    <source>
        <dbReference type="ARBA" id="ARBA00023163"/>
    </source>
</evidence>
<feature type="domain" description="HTH tetR-type" evidence="5">
    <location>
        <begin position="7"/>
        <end position="67"/>
    </location>
</feature>
<name>A0A4V2Q911_9FIRM</name>
<evidence type="ECO:0000259" key="5">
    <source>
        <dbReference type="PROSITE" id="PS50977"/>
    </source>
</evidence>
<keyword evidence="3" id="KW-0804">Transcription</keyword>
<reference evidence="6 7" key="1">
    <citation type="submission" date="2019-03" db="EMBL/GenBank/DDBJ databases">
        <title>Genomic Encyclopedia of Type Strains, Phase IV (KMG-IV): sequencing the most valuable type-strain genomes for metagenomic binning, comparative biology and taxonomic classification.</title>
        <authorList>
            <person name="Goeker M."/>
        </authorList>
    </citation>
    <scope>NUCLEOTIDE SEQUENCE [LARGE SCALE GENOMIC DNA]</scope>
    <source>
        <strain evidence="6 7">DSM 15969</strain>
    </source>
</reference>
<dbReference type="Gene3D" id="1.10.10.60">
    <property type="entry name" value="Homeodomain-like"/>
    <property type="match status" value="1"/>
</dbReference>
<dbReference type="InterPro" id="IPR050109">
    <property type="entry name" value="HTH-type_TetR-like_transc_reg"/>
</dbReference>
<evidence type="ECO:0000313" key="6">
    <source>
        <dbReference type="EMBL" id="TCL39504.1"/>
    </source>
</evidence>
<accession>A0A4V2Q911</accession>
<dbReference type="AlphaFoldDB" id="A0A4V2Q911"/>
<dbReference type="GO" id="GO:0000976">
    <property type="term" value="F:transcription cis-regulatory region binding"/>
    <property type="evidence" value="ECO:0007669"/>
    <property type="project" value="TreeGrafter"/>
</dbReference>
<dbReference type="EMBL" id="SLUI01000002">
    <property type="protein sequence ID" value="TCL39504.1"/>
    <property type="molecule type" value="Genomic_DNA"/>
</dbReference>
<dbReference type="InterPro" id="IPR009057">
    <property type="entry name" value="Homeodomain-like_sf"/>
</dbReference>
<dbReference type="PANTHER" id="PTHR30055:SF234">
    <property type="entry name" value="HTH-TYPE TRANSCRIPTIONAL REGULATOR BETI"/>
    <property type="match status" value="1"/>
</dbReference>
<sequence>MNNERGETIGQRILNAARTLFIEQGVENVNMHQIAKMAEIGQASLYRRYAEKGDICIEIVRNECQPLFDEVQTYLDSSANLPVLEQLYQVIVKFVTFIEAKAPWLCSVSRSTSGYRPLQSPLYQWMRSTCQDLLNKAVSQNEIADIDIVYTTEILLAALHNVDFHQKDQEFSTQQMLSGLHRVFIEGLKNK</sequence>
<dbReference type="InterPro" id="IPR001647">
    <property type="entry name" value="HTH_TetR"/>
</dbReference>
<proteinExistence type="predicted"/>